<dbReference type="InterPro" id="IPR036188">
    <property type="entry name" value="FAD/NAD-bd_sf"/>
</dbReference>
<evidence type="ECO:0000259" key="7">
    <source>
        <dbReference type="Pfam" id="PF14691"/>
    </source>
</evidence>
<name>A0ABS9AGH0_9GAMM</name>
<dbReference type="PRINTS" id="PR00419">
    <property type="entry name" value="ADXRDTASE"/>
</dbReference>
<dbReference type="InterPro" id="IPR006006">
    <property type="entry name" value="GltD-like"/>
</dbReference>
<dbReference type="Pfam" id="PF07992">
    <property type="entry name" value="Pyr_redox_2"/>
    <property type="match status" value="1"/>
</dbReference>
<feature type="domain" description="Dihydroprymidine dehydrogenase" evidence="7">
    <location>
        <begin position="29"/>
        <end position="138"/>
    </location>
</feature>
<keyword evidence="4" id="KW-0408">Iron</keyword>
<dbReference type="Gene3D" id="3.40.50.720">
    <property type="entry name" value="NAD(P)-binding Rossmann-like Domain"/>
    <property type="match status" value="1"/>
</dbReference>
<keyword evidence="1" id="KW-0004">4Fe-4S</keyword>
<reference evidence="8 9" key="1">
    <citation type="journal article" date="2021" name="Front. Microbiol.">
        <title>Aerobic Denitrification and Heterotrophic Sulfur Oxidation in the Genus Halomonas Revealed by Six Novel Species Characterizations and Genome-Based Analysis.</title>
        <authorList>
            <person name="Wang L."/>
            <person name="Shao Z."/>
        </authorList>
    </citation>
    <scope>NUCLEOTIDE SEQUENCE [LARGE SCALE GENOMIC DNA]</scope>
    <source>
        <strain evidence="8 9">MCCC 1A11036</strain>
    </source>
</reference>
<feature type="domain" description="FAD/NAD(P)-binding" evidence="6">
    <location>
        <begin position="151"/>
        <end position="460"/>
    </location>
</feature>
<evidence type="ECO:0000313" key="9">
    <source>
        <dbReference type="Proteomes" id="UP001320122"/>
    </source>
</evidence>
<gene>
    <name evidence="8" type="ORF">HOP51_11960</name>
</gene>
<evidence type="ECO:0000256" key="4">
    <source>
        <dbReference type="ARBA" id="ARBA00023004"/>
    </source>
</evidence>
<dbReference type="InterPro" id="IPR009051">
    <property type="entry name" value="Helical_ferredxn"/>
</dbReference>
<protein>
    <submittedName>
        <fullName evidence="8">FAD-dependent oxidoreductase</fullName>
    </submittedName>
</protein>
<keyword evidence="5" id="KW-0411">Iron-sulfur</keyword>
<dbReference type="InterPro" id="IPR028261">
    <property type="entry name" value="DPD_II"/>
</dbReference>
<evidence type="ECO:0000256" key="2">
    <source>
        <dbReference type="ARBA" id="ARBA00022723"/>
    </source>
</evidence>
<accession>A0ABS9AGH0</accession>
<keyword evidence="9" id="KW-1185">Reference proteome</keyword>
<sequence>MANRLTRNDFQFIDVGRQDPQKKDARTRSREFAEIYEPFKPQEAASQSHRCLHCGNPYCEWKCPVHNYIPNWLQLVAEGNILEAAELSHKTNSLPEVCGRVCPQDRLCEGACTLNDGFGAVTIGSVEKYITDTAFAMGWRPDMSQVTWTDKKVAIIGAGPAGLGCADILVRNGVKPVVFDKYPEIGGLLTFGIPEFKLDKTVMERRRAVFEEMGIEFRLNVEIGKDIPFESLLEEYDAVFLGMGTYKYMTGDFPGEDLPGVHKALDYLIANVNHCLGFETDPADYVSLEGQKVVVLGGGDTAMDCNRTAIRQGAATVTCAYRRDEENMPGSKREVANAREEGVEFLFNRQPVAVVGEDKVEGVKVVRTRLGEPDENGRRRPEVVPGSEEILPADAVVIAFGFQPSPAPWFDRFGIELDERGRVLAPEKGAYAFQTTNEKIFAGGDMVRGSDLVVTAVFEGRQAAEGILDYLRV</sequence>
<evidence type="ECO:0000313" key="8">
    <source>
        <dbReference type="EMBL" id="MCE8020819.1"/>
    </source>
</evidence>
<dbReference type="InterPro" id="IPR023753">
    <property type="entry name" value="FAD/NAD-binding_dom"/>
</dbReference>
<proteinExistence type="predicted"/>
<comment type="caution">
    <text evidence="8">The sequence shown here is derived from an EMBL/GenBank/DDBJ whole genome shotgun (WGS) entry which is preliminary data.</text>
</comment>
<organism evidence="8 9">
    <name type="scientific">Billgrantia zhangzhouensis</name>
    <dbReference type="NCBI Taxonomy" id="2733481"/>
    <lineage>
        <taxon>Bacteria</taxon>
        <taxon>Pseudomonadati</taxon>
        <taxon>Pseudomonadota</taxon>
        <taxon>Gammaproteobacteria</taxon>
        <taxon>Oceanospirillales</taxon>
        <taxon>Halomonadaceae</taxon>
        <taxon>Billgrantia</taxon>
    </lineage>
</organism>
<dbReference type="Pfam" id="PF14691">
    <property type="entry name" value="Fer4_20"/>
    <property type="match status" value="1"/>
</dbReference>
<dbReference type="Gene3D" id="3.50.50.60">
    <property type="entry name" value="FAD/NAD(P)-binding domain"/>
    <property type="match status" value="1"/>
</dbReference>
<dbReference type="EMBL" id="JABFTT010000008">
    <property type="protein sequence ID" value="MCE8020819.1"/>
    <property type="molecule type" value="Genomic_DNA"/>
</dbReference>
<keyword evidence="3" id="KW-0560">Oxidoreductase</keyword>
<dbReference type="SUPFAM" id="SSF46548">
    <property type="entry name" value="alpha-helical ferredoxin"/>
    <property type="match status" value="1"/>
</dbReference>
<evidence type="ECO:0000256" key="5">
    <source>
        <dbReference type="ARBA" id="ARBA00023014"/>
    </source>
</evidence>
<dbReference type="RefSeq" id="WP_276574354.1">
    <property type="nucleotide sequence ID" value="NZ_JABFTT010000008.1"/>
</dbReference>
<dbReference type="Gene3D" id="1.10.1060.10">
    <property type="entry name" value="Alpha-helical ferredoxin"/>
    <property type="match status" value="1"/>
</dbReference>
<dbReference type="NCBIfam" id="TIGR01318">
    <property type="entry name" value="gltD_gamma_fam"/>
    <property type="match status" value="1"/>
</dbReference>
<keyword evidence="2" id="KW-0479">Metal-binding</keyword>
<evidence type="ECO:0000256" key="1">
    <source>
        <dbReference type="ARBA" id="ARBA00022485"/>
    </source>
</evidence>
<dbReference type="PANTHER" id="PTHR42783:SF3">
    <property type="entry name" value="GLUTAMATE SYNTHASE [NADPH] SMALL CHAIN-RELATED"/>
    <property type="match status" value="1"/>
</dbReference>
<dbReference type="SUPFAM" id="SSF51971">
    <property type="entry name" value="Nucleotide-binding domain"/>
    <property type="match status" value="1"/>
</dbReference>
<dbReference type="Proteomes" id="UP001320122">
    <property type="component" value="Unassembled WGS sequence"/>
</dbReference>
<dbReference type="PANTHER" id="PTHR42783">
    <property type="entry name" value="GLUTAMATE SYNTHASE [NADPH] SMALL CHAIN"/>
    <property type="match status" value="1"/>
</dbReference>
<evidence type="ECO:0000256" key="3">
    <source>
        <dbReference type="ARBA" id="ARBA00023002"/>
    </source>
</evidence>
<evidence type="ECO:0000259" key="6">
    <source>
        <dbReference type="Pfam" id="PF07992"/>
    </source>
</evidence>